<evidence type="ECO:0000313" key="4">
    <source>
        <dbReference type="Proteomes" id="UP000245533"/>
    </source>
</evidence>
<name>A0A316TNR2_9BACT</name>
<comment type="caution">
    <text evidence="3">The sequence shown here is derived from an EMBL/GenBank/DDBJ whole genome shotgun (WGS) entry which is preliminary data.</text>
</comment>
<dbReference type="PANTHER" id="PTHR10098:SF108">
    <property type="entry name" value="TETRATRICOPEPTIDE REPEAT PROTEIN 28"/>
    <property type="match status" value="1"/>
</dbReference>
<organism evidence="3 4">
    <name type="scientific">Rhodohalobacter mucosus</name>
    <dbReference type="NCBI Taxonomy" id="2079485"/>
    <lineage>
        <taxon>Bacteria</taxon>
        <taxon>Pseudomonadati</taxon>
        <taxon>Balneolota</taxon>
        <taxon>Balneolia</taxon>
        <taxon>Balneolales</taxon>
        <taxon>Balneolaceae</taxon>
        <taxon>Rhodohalobacter</taxon>
    </lineage>
</organism>
<gene>
    <name evidence="3" type="ORF">DDZ15_15235</name>
</gene>
<dbReference type="Gene3D" id="1.25.40.10">
    <property type="entry name" value="Tetratricopeptide repeat domain"/>
    <property type="match status" value="2"/>
</dbReference>
<proteinExistence type="predicted"/>
<sequence length="1054" mass="121341">MHTLLFLSALLAAQIQVDPTEYAERYNREGNSPHSVWAQVTLYYSSPDEIRPQLLQAIQSDIVRSGIRESESAEGAILAINRTLRDESLLLFNLLLEPDGEVRSTLYNSFYSEGPQLPGELAAVNEAARDGRLLTEGDIDVTQFHFHQFLIFYYLRNNRLADELLFDSFVEHWEQRFDLVEFGPFIDDLFRATLSKAAFEVDRYSVMYSIFEDNLELPHIPPSTLKRNLFWGIDFAFYSQGRLDKSLAVQRDYTLPLSAYVGDSNGRLSILVSQGAYLIELGNFQRAREVFRQLVDNIDSISDRGKVIVYNNLSLVYFNTGETDAYVETQLRALDLARATGNTDYQDEIYRNLHVFYRKFRNWDLAEDYLDLAEELAEQNDNRSGLIAINISRALFEKEYLNNTEQALRVLDMTEKLIDQDTDYRLRDRVLKTKADIYLEQQNWVESERLLNRILESSASNSNTANYLQTLVNLAQIRAETGRLSEAAENINEFRTYDTSVLPFRVLVYANTVSSHIQSLRGDVRQAGTEFADLIEVVFERARNSSDVESGYWNLEKEYTYLFETYADFLISQNRIDEVINLLDRVRTINDASLTDSPLVQASRLNDEQLLEEKNLRDEMDRLRRQLVSTSGQERLQIKSDLEQLSAQRRALLRQYSGTPDYEEVKLWSLKRNLRPQQVMVHITEINSHYYTAFIDRDKTEIRKLEVTEATRNLFESALESIFTGETDLMKFYEIGRFLGLNSLYEDYSSFIIVPDGYLYQLPLAVMPVRLPDTPFSYGSTEYLIERADFYMLNSLKDLTKKEENISYDYDFAGFGVADFKNEETGRSLVSLPRAPEEVRSVADGLQRFDKSRSFTNQEATSADFREIAGKTRVLHMATHSEVSDSDPLFSTLHFYADGDTQDGETVKGQLFAYELFDLNLRNELVMLNSCESGGDRYLQGTGIMGINRALRYAGVRSLVLNAWSVNDHYAAEFANLFYEYLNEGLSKSESLQKAKMDFIKTKNANPHFWGPYILNGDNRPLLAREAETTSNTLLAVLFLLSISVVIGRKREWV</sequence>
<feature type="coiled-coil region" evidence="1">
    <location>
        <begin position="606"/>
        <end position="655"/>
    </location>
</feature>
<dbReference type="SUPFAM" id="SSF48452">
    <property type="entry name" value="TPR-like"/>
    <property type="match status" value="1"/>
</dbReference>
<dbReference type="OrthoDB" id="9771112at2"/>
<dbReference type="Proteomes" id="UP000245533">
    <property type="component" value="Unassembled WGS sequence"/>
</dbReference>
<feature type="domain" description="CHAT" evidence="2">
    <location>
        <begin position="750"/>
        <end position="1018"/>
    </location>
</feature>
<dbReference type="PANTHER" id="PTHR10098">
    <property type="entry name" value="RAPSYN-RELATED"/>
    <property type="match status" value="1"/>
</dbReference>
<dbReference type="InterPro" id="IPR024983">
    <property type="entry name" value="CHAT_dom"/>
</dbReference>
<dbReference type="Pfam" id="PF13181">
    <property type="entry name" value="TPR_8"/>
    <property type="match status" value="1"/>
</dbReference>
<evidence type="ECO:0000259" key="2">
    <source>
        <dbReference type="Pfam" id="PF12770"/>
    </source>
</evidence>
<evidence type="ECO:0000256" key="1">
    <source>
        <dbReference type="SAM" id="Coils"/>
    </source>
</evidence>
<protein>
    <recommendedName>
        <fullName evidence="2">CHAT domain-containing protein</fullName>
    </recommendedName>
</protein>
<dbReference type="AlphaFoldDB" id="A0A316TNR2"/>
<accession>A0A316TNR2</accession>
<dbReference type="InterPro" id="IPR011990">
    <property type="entry name" value="TPR-like_helical_dom_sf"/>
</dbReference>
<keyword evidence="4" id="KW-1185">Reference proteome</keyword>
<dbReference type="Pfam" id="PF12770">
    <property type="entry name" value="CHAT"/>
    <property type="match status" value="1"/>
</dbReference>
<dbReference type="RefSeq" id="WP_109647974.1">
    <property type="nucleotide sequence ID" value="NZ_QGGB01000010.1"/>
</dbReference>
<dbReference type="EMBL" id="QGGB01000010">
    <property type="protein sequence ID" value="PWN05418.1"/>
    <property type="molecule type" value="Genomic_DNA"/>
</dbReference>
<evidence type="ECO:0000313" key="3">
    <source>
        <dbReference type="EMBL" id="PWN05418.1"/>
    </source>
</evidence>
<keyword evidence="1" id="KW-0175">Coiled coil</keyword>
<dbReference type="InterPro" id="IPR019734">
    <property type="entry name" value="TPR_rpt"/>
</dbReference>
<reference evidence="3 4" key="1">
    <citation type="submission" date="2018-05" db="EMBL/GenBank/DDBJ databases">
        <title>Rhodohalobacter halophilus gen. nov., sp. nov., a moderately halophilic member of the family Balneolaceae.</title>
        <authorList>
            <person name="Liu Z.-W."/>
        </authorList>
    </citation>
    <scope>NUCLEOTIDE SEQUENCE [LARGE SCALE GENOMIC DNA]</scope>
    <source>
        <strain evidence="3 4">8A47</strain>
    </source>
</reference>